<dbReference type="EMBL" id="MCGR01000045">
    <property type="protein sequence ID" value="ORY73597.1"/>
    <property type="molecule type" value="Genomic_DNA"/>
</dbReference>
<dbReference type="InterPro" id="IPR032710">
    <property type="entry name" value="NTF2-like_dom_sf"/>
</dbReference>
<reference evidence="2 3" key="1">
    <citation type="submission" date="2016-07" db="EMBL/GenBank/DDBJ databases">
        <title>Pervasive Adenine N6-methylation of Active Genes in Fungi.</title>
        <authorList>
            <consortium name="DOE Joint Genome Institute"/>
            <person name="Mondo S.J."/>
            <person name="Dannebaum R.O."/>
            <person name="Kuo R.C."/>
            <person name="Labutti K."/>
            <person name="Haridas S."/>
            <person name="Kuo A."/>
            <person name="Salamov A."/>
            <person name="Ahrendt S.R."/>
            <person name="Lipzen A."/>
            <person name="Sullivan W."/>
            <person name="Andreopoulos W.B."/>
            <person name="Clum A."/>
            <person name="Lindquist E."/>
            <person name="Daum C."/>
            <person name="Ramamoorthy G.K."/>
            <person name="Gryganskyi A."/>
            <person name="Culley D."/>
            <person name="Magnuson J.K."/>
            <person name="James T.Y."/>
            <person name="O'Malley M.A."/>
            <person name="Stajich J.E."/>
            <person name="Spatafora J.W."/>
            <person name="Visel A."/>
            <person name="Grigoriev I.V."/>
        </authorList>
    </citation>
    <scope>NUCLEOTIDE SEQUENCE [LARGE SCALE GENOMIC DNA]</scope>
    <source>
        <strain evidence="2 3">62-1032</strain>
    </source>
</reference>
<feature type="domain" description="SnoaL-like" evidence="1">
    <location>
        <begin position="51"/>
        <end position="107"/>
    </location>
</feature>
<dbReference type="Gene3D" id="3.10.450.50">
    <property type="match status" value="1"/>
</dbReference>
<dbReference type="SUPFAM" id="SSF54427">
    <property type="entry name" value="NTF2-like"/>
    <property type="match status" value="1"/>
</dbReference>
<proteinExistence type="predicted"/>
<evidence type="ECO:0000313" key="3">
    <source>
        <dbReference type="Proteomes" id="UP000193467"/>
    </source>
</evidence>
<dbReference type="Proteomes" id="UP000193467">
    <property type="component" value="Unassembled WGS sequence"/>
</dbReference>
<gene>
    <name evidence="2" type="ORF">BCR35DRAFT_146920</name>
</gene>
<dbReference type="AlphaFoldDB" id="A0A1Y2EPX8"/>
<dbReference type="OrthoDB" id="9983368at2759"/>
<dbReference type="Pfam" id="PF13577">
    <property type="entry name" value="SnoaL_4"/>
    <property type="match status" value="1"/>
</dbReference>
<name>A0A1Y2EPX8_9BASI</name>
<organism evidence="2 3">
    <name type="scientific">Leucosporidium creatinivorum</name>
    <dbReference type="NCBI Taxonomy" id="106004"/>
    <lineage>
        <taxon>Eukaryota</taxon>
        <taxon>Fungi</taxon>
        <taxon>Dikarya</taxon>
        <taxon>Basidiomycota</taxon>
        <taxon>Pucciniomycotina</taxon>
        <taxon>Microbotryomycetes</taxon>
        <taxon>Leucosporidiales</taxon>
        <taxon>Leucosporidium</taxon>
    </lineage>
</organism>
<evidence type="ECO:0000259" key="1">
    <source>
        <dbReference type="Pfam" id="PF13577"/>
    </source>
</evidence>
<dbReference type="InParanoid" id="A0A1Y2EPX8"/>
<comment type="caution">
    <text evidence="2">The sequence shown here is derived from an EMBL/GenBank/DDBJ whole genome shotgun (WGS) entry which is preliminary data.</text>
</comment>
<dbReference type="InterPro" id="IPR037401">
    <property type="entry name" value="SnoaL-like"/>
</dbReference>
<keyword evidence="3" id="KW-1185">Reference proteome</keyword>
<evidence type="ECO:0000313" key="2">
    <source>
        <dbReference type="EMBL" id="ORY73597.1"/>
    </source>
</evidence>
<protein>
    <recommendedName>
        <fullName evidence="1">SnoaL-like domain-containing protein</fullName>
    </recommendedName>
</protein>
<accession>A0A1Y2EPX8</accession>
<sequence>MPALASSPPISPAESAIVQTPMEPHPVTPHKICGVEGFVHNLTEEEERWMARHNFTVDTSFKGDCLWADLWSEDGWAQMGNAPPVRGREAIRAFMRKSMAPIRFMRHNVVRTLAVREQGIIYQDSWLSFIVEGDTENKVITIPVSVTFHRAPNTTHMTGWQFYGDSAPWVSRWKAVNGLDGKGTKKKEGKL</sequence>